<evidence type="ECO:0000256" key="1">
    <source>
        <dbReference type="ARBA" id="ARBA00004141"/>
    </source>
</evidence>
<dbReference type="PANTHER" id="PTHR22883:SF147">
    <property type="entry name" value="PALMITOYLTRANSFERASE"/>
    <property type="match status" value="1"/>
</dbReference>
<dbReference type="AlphaFoldDB" id="A0A9P1BF99"/>
<dbReference type="GO" id="GO:0005794">
    <property type="term" value="C:Golgi apparatus"/>
    <property type="evidence" value="ECO:0007669"/>
    <property type="project" value="TreeGrafter"/>
</dbReference>
<keyword evidence="5 7" id="KW-0472">Membrane</keyword>
<sequence>MRGTNTALAPVYNMLADEALFDREPVMKTGAGPVDFGLWFLGNFEFGESGLFGVIGTRRPSEPVSAGIASGAQSEPNFVGLFDLIRSTPLANCLKDIRYVSSKTCILKMDHHCPWIYNCVGFRNHKYFFLLLLYSAAACNFITISMIPTVESAVQQNSAFAQMFLVLFAETLSAFLGILITFFFLFHIWLMLQALHLRIAADGSCFQNEFWEILLSGKLYMDSGCAVGKSQLWRSGGKKPVGRQNGFVVADSISRPINPRTIQTRTS</sequence>
<dbReference type="PROSITE" id="PS50216">
    <property type="entry name" value="DHHC"/>
    <property type="match status" value="1"/>
</dbReference>
<dbReference type="GO" id="GO:0016020">
    <property type="term" value="C:membrane"/>
    <property type="evidence" value="ECO:0007669"/>
    <property type="project" value="UniProtKB-SubCell"/>
</dbReference>
<proteinExistence type="inferred from homology"/>
<evidence type="ECO:0000313" key="9">
    <source>
        <dbReference type="EMBL" id="CAI3972332.1"/>
    </source>
</evidence>
<evidence type="ECO:0000256" key="3">
    <source>
        <dbReference type="ARBA" id="ARBA00022692"/>
    </source>
</evidence>
<gene>
    <name evidence="9" type="ORF">C1SCF055_LOCUS922</name>
</gene>
<keyword evidence="11" id="KW-1185">Reference proteome</keyword>
<dbReference type="GO" id="GO:0006612">
    <property type="term" value="P:protein targeting to membrane"/>
    <property type="evidence" value="ECO:0007669"/>
    <property type="project" value="TreeGrafter"/>
</dbReference>
<evidence type="ECO:0000259" key="8">
    <source>
        <dbReference type="Pfam" id="PF01529"/>
    </source>
</evidence>
<dbReference type="InterPro" id="IPR001594">
    <property type="entry name" value="Palmitoyltrfase_DHHC"/>
</dbReference>
<name>A0A9P1BF99_9DINO</name>
<dbReference type="Proteomes" id="UP001152797">
    <property type="component" value="Unassembled WGS sequence"/>
</dbReference>
<evidence type="ECO:0000313" key="10">
    <source>
        <dbReference type="EMBL" id="CAL4759644.1"/>
    </source>
</evidence>
<feature type="transmembrane region" description="Helical" evidence="7">
    <location>
        <begin position="159"/>
        <end position="190"/>
    </location>
</feature>
<feature type="transmembrane region" description="Helical" evidence="7">
    <location>
        <begin position="127"/>
        <end position="147"/>
    </location>
</feature>
<evidence type="ECO:0000256" key="6">
    <source>
        <dbReference type="ARBA" id="ARBA00023315"/>
    </source>
</evidence>
<comment type="subcellular location">
    <subcellularLocation>
        <location evidence="1">Membrane</location>
        <topology evidence="1">Multi-pass membrane protein</topology>
    </subcellularLocation>
</comment>
<keyword evidence="2 7" id="KW-0808">Transferase</keyword>
<evidence type="ECO:0000256" key="7">
    <source>
        <dbReference type="RuleBase" id="RU079119"/>
    </source>
</evidence>
<dbReference type="EC" id="2.3.1.225" evidence="7"/>
<dbReference type="EMBL" id="CAMXCT010000003">
    <property type="protein sequence ID" value="CAI3972332.1"/>
    <property type="molecule type" value="Genomic_DNA"/>
</dbReference>
<evidence type="ECO:0000256" key="4">
    <source>
        <dbReference type="ARBA" id="ARBA00022989"/>
    </source>
</evidence>
<dbReference type="PANTHER" id="PTHR22883">
    <property type="entry name" value="ZINC FINGER DHHC DOMAIN CONTAINING PROTEIN"/>
    <property type="match status" value="1"/>
</dbReference>
<dbReference type="GO" id="GO:0005783">
    <property type="term" value="C:endoplasmic reticulum"/>
    <property type="evidence" value="ECO:0007669"/>
    <property type="project" value="TreeGrafter"/>
</dbReference>
<dbReference type="EMBL" id="CAMXCT020000003">
    <property type="protein sequence ID" value="CAL1125707.1"/>
    <property type="molecule type" value="Genomic_DNA"/>
</dbReference>
<keyword evidence="3 7" id="KW-0812">Transmembrane</keyword>
<reference evidence="9" key="1">
    <citation type="submission" date="2022-10" db="EMBL/GenBank/DDBJ databases">
        <authorList>
            <person name="Chen Y."/>
            <person name="Dougan E. K."/>
            <person name="Chan C."/>
            <person name="Rhodes N."/>
            <person name="Thang M."/>
        </authorList>
    </citation>
    <scope>NUCLEOTIDE SEQUENCE</scope>
</reference>
<comment type="catalytic activity">
    <reaction evidence="7">
        <text>L-cysteinyl-[protein] + hexadecanoyl-CoA = S-hexadecanoyl-L-cysteinyl-[protein] + CoA</text>
        <dbReference type="Rhea" id="RHEA:36683"/>
        <dbReference type="Rhea" id="RHEA-COMP:10131"/>
        <dbReference type="Rhea" id="RHEA-COMP:11032"/>
        <dbReference type="ChEBI" id="CHEBI:29950"/>
        <dbReference type="ChEBI" id="CHEBI:57287"/>
        <dbReference type="ChEBI" id="CHEBI:57379"/>
        <dbReference type="ChEBI" id="CHEBI:74151"/>
        <dbReference type="EC" id="2.3.1.225"/>
    </reaction>
</comment>
<organism evidence="9">
    <name type="scientific">Cladocopium goreaui</name>
    <dbReference type="NCBI Taxonomy" id="2562237"/>
    <lineage>
        <taxon>Eukaryota</taxon>
        <taxon>Sar</taxon>
        <taxon>Alveolata</taxon>
        <taxon>Dinophyceae</taxon>
        <taxon>Suessiales</taxon>
        <taxon>Symbiodiniaceae</taxon>
        <taxon>Cladocopium</taxon>
    </lineage>
</organism>
<evidence type="ECO:0000256" key="5">
    <source>
        <dbReference type="ARBA" id="ARBA00023136"/>
    </source>
</evidence>
<dbReference type="Pfam" id="PF01529">
    <property type="entry name" value="DHHC"/>
    <property type="match status" value="1"/>
</dbReference>
<keyword evidence="6 7" id="KW-0012">Acyltransferase</keyword>
<dbReference type="GO" id="GO:0019706">
    <property type="term" value="F:protein-cysteine S-palmitoyltransferase activity"/>
    <property type="evidence" value="ECO:0007669"/>
    <property type="project" value="UniProtKB-EC"/>
</dbReference>
<evidence type="ECO:0000313" key="11">
    <source>
        <dbReference type="Proteomes" id="UP001152797"/>
    </source>
</evidence>
<comment type="similarity">
    <text evidence="7">Belongs to the DHHC palmitoyltransferase family.</text>
</comment>
<comment type="caution">
    <text evidence="9">The sequence shown here is derived from an EMBL/GenBank/DDBJ whole genome shotgun (WGS) entry which is preliminary data.</text>
</comment>
<keyword evidence="4 7" id="KW-1133">Transmembrane helix</keyword>
<accession>A0A9P1BF99</accession>
<dbReference type="EMBL" id="CAMXCT030000003">
    <property type="protein sequence ID" value="CAL4759644.1"/>
    <property type="molecule type" value="Genomic_DNA"/>
</dbReference>
<dbReference type="InterPro" id="IPR039859">
    <property type="entry name" value="PFA4/ZDH16/20/ERF2-like"/>
</dbReference>
<evidence type="ECO:0000256" key="2">
    <source>
        <dbReference type="ARBA" id="ARBA00022679"/>
    </source>
</evidence>
<feature type="domain" description="Palmitoyltransferase DHHC" evidence="8">
    <location>
        <begin position="102"/>
        <end position="193"/>
    </location>
</feature>
<protein>
    <recommendedName>
        <fullName evidence="7">Palmitoyltransferase</fullName>
        <ecNumber evidence="7">2.3.1.225</ecNumber>
    </recommendedName>
</protein>
<dbReference type="OrthoDB" id="9909019at2759"/>
<comment type="domain">
    <text evidence="7">The DHHC domain is required for palmitoyltransferase activity.</text>
</comment>
<reference evidence="10 11" key="2">
    <citation type="submission" date="2024-05" db="EMBL/GenBank/DDBJ databases">
        <authorList>
            <person name="Chen Y."/>
            <person name="Shah S."/>
            <person name="Dougan E. K."/>
            <person name="Thang M."/>
            <person name="Chan C."/>
        </authorList>
    </citation>
    <scope>NUCLEOTIDE SEQUENCE [LARGE SCALE GENOMIC DNA]</scope>
</reference>